<protein>
    <submittedName>
        <fullName evidence="1">Uncharacterized protein</fullName>
    </submittedName>
</protein>
<comment type="caution">
    <text evidence="1">The sequence shown here is derived from an EMBL/GenBank/DDBJ whole genome shotgun (WGS) entry which is preliminary data.</text>
</comment>
<dbReference type="RefSeq" id="WP_366090329.1">
    <property type="nucleotide sequence ID" value="NZ_JBFASG010000044.1"/>
</dbReference>
<keyword evidence="2" id="KW-1185">Reference proteome</keyword>
<proteinExistence type="predicted"/>
<gene>
    <name evidence="1" type="ORF">AB0L03_30540</name>
</gene>
<dbReference type="Proteomes" id="UP001552479">
    <property type="component" value="Unassembled WGS sequence"/>
</dbReference>
<evidence type="ECO:0000313" key="1">
    <source>
        <dbReference type="EMBL" id="MEV4927103.1"/>
    </source>
</evidence>
<accession>A0ABV3J342</accession>
<dbReference type="EMBL" id="JBFASG010000044">
    <property type="protein sequence ID" value="MEV4927103.1"/>
    <property type="molecule type" value="Genomic_DNA"/>
</dbReference>
<name>A0ABV3J342_9ACTN</name>
<evidence type="ECO:0000313" key="2">
    <source>
        <dbReference type="Proteomes" id="UP001552479"/>
    </source>
</evidence>
<reference evidence="1 2" key="1">
    <citation type="submission" date="2024-06" db="EMBL/GenBank/DDBJ databases">
        <title>The Natural Products Discovery Center: Release of the First 8490 Sequenced Strains for Exploring Actinobacteria Biosynthetic Diversity.</title>
        <authorList>
            <person name="Kalkreuter E."/>
            <person name="Kautsar S.A."/>
            <person name="Yang D."/>
            <person name="Bader C.D."/>
            <person name="Teijaro C.N."/>
            <person name="Fluegel L."/>
            <person name="Davis C.M."/>
            <person name="Simpson J.R."/>
            <person name="Lauterbach L."/>
            <person name="Steele A.D."/>
            <person name="Gui C."/>
            <person name="Meng S."/>
            <person name="Li G."/>
            <person name="Viehrig K."/>
            <person name="Ye F."/>
            <person name="Su P."/>
            <person name="Kiefer A.F."/>
            <person name="Nichols A."/>
            <person name="Cepeda A.J."/>
            <person name="Yan W."/>
            <person name="Fan B."/>
            <person name="Jiang Y."/>
            <person name="Adhikari A."/>
            <person name="Zheng C.-J."/>
            <person name="Schuster L."/>
            <person name="Cowan T.M."/>
            <person name="Smanski M.J."/>
            <person name="Chevrette M.G."/>
            <person name="De Carvalho L.P.S."/>
            <person name="Shen B."/>
        </authorList>
    </citation>
    <scope>NUCLEOTIDE SEQUENCE [LARGE SCALE GENOMIC DNA]</scope>
    <source>
        <strain evidence="1 2">NPDC053791</strain>
    </source>
</reference>
<sequence length="50" mass="5461">MEISDEVLGHFLALRETFDGEQERSKVVIGKPVMSGGSTLVTGTQRRAAR</sequence>
<organism evidence="1 2">
    <name type="scientific">Streptomyces roseoverticillatus</name>
    <dbReference type="NCBI Taxonomy" id="66429"/>
    <lineage>
        <taxon>Bacteria</taxon>
        <taxon>Bacillati</taxon>
        <taxon>Actinomycetota</taxon>
        <taxon>Actinomycetes</taxon>
        <taxon>Kitasatosporales</taxon>
        <taxon>Streptomycetaceae</taxon>
        <taxon>Streptomyces</taxon>
    </lineage>
</organism>